<protein>
    <recommendedName>
        <fullName evidence="3">Integrase zinc-binding domain-containing protein</fullName>
    </recommendedName>
</protein>
<gene>
    <name evidence="1" type="ORF">CR513_26959</name>
</gene>
<feature type="non-terminal residue" evidence="1">
    <location>
        <position position="1"/>
    </location>
</feature>
<evidence type="ECO:0008006" key="3">
    <source>
        <dbReference type="Google" id="ProtNLM"/>
    </source>
</evidence>
<dbReference type="OrthoDB" id="1430787at2759"/>
<evidence type="ECO:0000313" key="1">
    <source>
        <dbReference type="EMBL" id="RDX91101.1"/>
    </source>
</evidence>
<keyword evidence="2" id="KW-1185">Reference proteome</keyword>
<dbReference type="Proteomes" id="UP000257109">
    <property type="component" value="Unassembled WGS sequence"/>
</dbReference>
<organism evidence="1 2">
    <name type="scientific">Mucuna pruriens</name>
    <name type="common">Velvet bean</name>
    <name type="synonym">Dolichos pruriens</name>
    <dbReference type="NCBI Taxonomy" id="157652"/>
    <lineage>
        <taxon>Eukaryota</taxon>
        <taxon>Viridiplantae</taxon>
        <taxon>Streptophyta</taxon>
        <taxon>Embryophyta</taxon>
        <taxon>Tracheophyta</taxon>
        <taxon>Spermatophyta</taxon>
        <taxon>Magnoliopsida</taxon>
        <taxon>eudicotyledons</taxon>
        <taxon>Gunneridae</taxon>
        <taxon>Pentapetalae</taxon>
        <taxon>rosids</taxon>
        <taxon>fabids</taxon>
        <taxon>Fabales</taxon>
        <taxon>Fabaceae</taxon>
        <taxon>Papilionoideae</taxon>
        <taxon>50 kb inversion clade</taxon>
        <taxon>NPAAA clade</taxon>
        <taxon>indigoferoid/millettioid clade</taxon>
        <taxon>Phaseoleae</taxon>
        <taxon>Mucuna</taxon>
    </lineage>
</organism>
<dbReference type="Gene3D" id="1.10.340.70">
    <property type="match status" value="1"/>
</dbReference>
<evidence type="ECO:0000313" key="2">
    <source>
        <dbReference type="Proteomes" id="UP000257109"/>
    </source>
</evidence>
<dbReference type="AlphaFoldDB" id="A0A371GKP1"/>
<reference evidence="1" key="1">
    <citation type="submission" date="2018-05" db="EMBL/GenBank/DDBJ databases">
        <title>Draft genome of Mucuna pruriens seed.</title>
        <authorList>
            <person name="Nnadi N.E."/>
            <person name="Vos R."/>
            <person name="Hasami M.H."/>
            <person name="Devisetty U.K."/>
            <person name="Aguiy J.C."/>
        </authorList>
    </citation>
    <scope>NUCLEOTIDE SEQUENCE [LARGE SCALE GENOMIC DNA]</scope>
    <source>
        <strain evidence="1">JCA_2017</strain>
    </source>
</reference>
<proteinExistence type="predicted"/>
<name>A0A371GKP1_MUCPR</name>
<sequence length="104" mass="12051">MTHAMPWYVDICDFLVASVYPQGASKVYKDKLGSEAKYYVWDDPYLWRMCIPEFEFQSVLDFCHIAAGGGHYVSGWTAWKALDYGLYWPNIFRGAHKFVSTCEC</sequence>
<accession>A0A371GKP1</accession>
<dbReference type="EMBL" id="QJKJ01005204">
    <property type="protein sequence ID" value="RDX91101.1"/>
    <property type="molecule type" value="Genomic_DNA"/>
</dbReference>
<comment type="caution">
    <text evidence="1">The sequence shown here is derived from an EMBL/GenBank/DDBJ whole genome shotgun (WGS) entry which is preliminary data.</text>
</comment>